<reference evidence="4 5" key="1">
    <citation type="submission" date="2018-11" db="EMBL/GenBank/DDBJ databases">
        <title>Genomic Encyclopedia of Type Strains, Phase IV (KMG-IV): sequencing the most valuable type-strain genomes for metagenomic binning, comparative biology and taxonomic classification.</title>
        <authorList>
            <person name="Goeker M."/>
        </authorList>
    </citation>
    <scope>NUCLEOTIDE SEQUENCE [LARGE SCALE GENOMIC DNA]</scope>
    <source>
        <strain evidence="4 5">DSM 25623</strain>
    </source>
</reference>
<dbReference type="AlphaFoldDB" id="A0A3N4VSY8"/>
<evidence type="ECO:0000256" key="1">
    <source>
        <dbReference type="ARBA" id="ARBA00006484"/>
    </source>
</evidence>
<gene>
    <name evidence="4" type="ORF">EDC50_2172</name>
</gene>
<dbReference type="PRINTS" id="PR00080">
    <property type="entry name" value="SDRFAMILY"/>
</dbReference>
<dbReference type="PRINTS" id="PR00081">
    <property type="entry name" value="GDHRDH"/>
</dbReference>
<keyword evidence="2" id="KW-0560">Oxidoreductase</keyword>
<dbReference type="OrthoDB" id="9809287at2"/>
<dbReference type="PROSITE" id="PS00061">
    <property type="entry name" value="ADH_SHORT"/>
    <property type="match status" value="1"/>
</dbReference>
<dbReference type="Gene3D" id="3.40.50.720">
    <property type="entry name" value="NAD(P)-binding Rossmann-like Domain"/>
    <property type="match status" value="1"/>
</dbReference>
<dbReference type="InterPro" id="IPR020904">
    <property type="entry name" value="Sc_DH/Rdtase_CS"/>
</dbReference>
<name>A0A3N4VSY8_9GAMM</name>
<evidence type="ECO:0000256" key="3">
    <source>
        <dbReference type="SAM" id="MobiDB-lite"/>
    </source>
</evidence>
<comment type="caution">
    <text evidence="4">The sequence shown here is derived from an EMBL/GenBank/DDBJ whole genome shotgun (WGS) entry which is preliminary data.</text>
</comment>
<dbReference type="PANTHER" id="PTHR48107:SF16">
    <property type="entry name" value="NADPH-DEPENDENT ALDEHYDE REDUCTASE 1, CHLOROPLASTIC"/>
    <property type="match status" value="1"/>
</dbReference>
<comment type="similarity">
    <text evidence="1">Belongs to the short-chain dehydrogenases/reductases (SDR) family.</text>
</comment>
<keyword evidence="5" id="KW-1185">Reference proteome</keyword>
<evidence type="ECO:0000256" key="2">
    <source>
        <dbReference type="ARBA" id="ARBA00023002"/>
    </source>
</evidence>
<evidence type="ECO:0000313" key="4">
    <source>
        <dbReference type="EMBL" id="RPE76920.1"/>
    </source>
</evidence>
<sequence>MQNRQTPPQPPQSQPRQPGRQDRMVPPPESIREGYRGADRLRGKVALVTGGDSGIGRAVALHFAREGADVAIAYLEEEADARECERLVREEGARCLLFRGDLGDAGTCAELVRRVVSEFGRIDVLVNNAAEQHAVSAPEALNEAQVERTFRTNIFAYIFLVKAALPHMAEGAAIINTGSVTGVRGHDRLIDYAATKGAIHAFTFSLAKAVAERGIRVNAVAPGPVWTPLIPASFSAEQVGQFGRDTLLGRAGQPSEIAPAYVYLASQDASFVTGQTIHINGGGHISA</sequence>
<dbReference type="InterPro" id="IPR036291">
    <property type="entry name" value="NAD(P)-bd_dom_sf"/>
</dbReference>
<dbReference type="PANTHER" id="PTHR48107">
    <property type="entry name" value="NADPH-DEPENDENT ALDEHYDE REDUCTASE-LIKE PROTEIN, CHLOROPLASTIC-RELATED"/>
    <property type="match status" value="1"/>
</dbReference>
<accession>A0A3N4VSY8</accession>
<dbReference type="InterPro" id="IPR002347">
    <property type="entry name" value="SDR_fam"/>
</dbReference>
<protein>
    <submittedName>
        <fullName evidence="4">NAD(P)-dependent dehydrogenase (Short-subunit alcohol dehydrogenase family)</fullName>
    </submittedName>
</protein>
<organism evidence="4 5">
    <name type="scientific">Vulcaniibacterium tengchongense</name>
    <dbReference type="NCBI Taxonomy" id="1273429"/>
    <lineage>
        <taxon>Bacteria</taxon>
        <taxon>Pseudomonadati</taxon>
        <taxon>Pseudomonadota</taxon>
        <taxon>Gammaproteobacteria</taxon>
        <taxon>Lysobacterales</taxon>
        <taxon>Lysobacteraceae</taxon>
        <taxon>Vulcaniibacterium</taxon>
    </lineage>
</organism>
<dbReference type="SUPFAM" id="SSF51735">
    <property type="entry name" value="NAD(P)-binding Rossmann-fold domains"/>
    <property type="match status" value="1"/>
</dbReference>
<dbReference type="GO" id="GO:0016614">
    <property type="term" value="F:oxidoreductase activity, acting on CH-OH group of donors"/>
    <property type="evidence" value="ECO:0007669"/>
    <property type="project" value="UniProtKB-ARBA"/>
</dbReference>
<evidence type="ECO:0000313" key="5">
    <source>
        <dbReference type="Proteomes" id="UP000269708"/>
    </source>
</evidence>
<dbReference type="FunFam" id="3.40.50.720:FF:000084">
    <property type="entry name" value="Short-chain dehydrogenase reductase"/>
    <property type="match status" value="1"/>
</dbReference>
<dbReference type="Proteomes" id="UP000269708">
    <property type="component" value="Unassembled WGS sequence"/>
</dbReference>
<feature type="region of interest" description="Disordered" evidence="3">
    <location>
        <begin position="1"/>
        <end position="36"/>
    </location>
</feature>
<dbReference type="EMBL" id="RKQN01000003">
    <property type="protein sequence ID" value="RPE76920.1"/>
    <property type="molecule type" value="Genomic_DNA"/>
</dbReference>
<dbReference type="RefSeq" id="WP_123770514.1">
    <property type="nucleotide sequence ID" value="NZ_RKQN01000003.1"/>
</dbReference>
<proteinExistence type="inferred from homology"/>
<dbReference type="Pfam" id="PF13561">
    <property type="entry name" value="adh_short_C2"/>
    <property type="match status" value="1"/>
</dbReference>